<proteinExistence type="predicted"/>
<gene>
    <name evidence="2" type="ORF">QOR41_05975</name>
</gene>
<dbReference type="AlphaFoldDB" id="A0AAW6UNQ8"/>
<evidence type="ECO:0008006" key="4">
    <source>
        <dbReference type="Google" id="ProtNLM"/>
    </source>
</evidence>
<accession>A0AAW6UNQ8</accession>
<feature type="chain" id="PRO_5043879874" description="Type 1 fimbrial protein" evidence="1">
    <location>
        <begin position="21"/>
        <end position="107"/>
    </location>
</feature>
<evidence type="ECO:0000313" key="2">
    <source>
        <dbReference type="EMBL" id="MDK1683392.1"/>
    </source>
</evidence>
<dbReference type="EMBL" id="JASKNE010000001">
    <property type="protein sequence ID" value="MDK1683392.1"/>
    <property type="molecule type" value="Genomic_DNA"/>
</dbReference>
<organism evidence="2 3">
    <name type="scientific">Acinetobacter terrestris</name>
    <dbReference type="NCBI Taxonomy" id="2529843"/>
    <lineage>
        <taxon>Bacteria</taxon>
        <taxon>Pseudomonadati</taxon>
        <taxon>Pseudomonadota</taxon>
        <taxon>Gammaproteobacteria</taxon>
        <taxon>Moraxellales</taxon>
        <taxon>Moraxellaceae</taxon>
        <taxon>Acinetobacter</taxon>
        <taxon>Acinetobacter Taxon 24</taxon>
    </lineage>
</organism>
<evidence type="ECO:0000313" key="3">
    <source>
        <dbReference type="Proteomes" id="UP001241935"/>
    </source>
</evidence>
<reference evidence="2" key="1">
    <citation type="submission" date="2023-04" db="EMBL/GenBank/DDBJ databases">
        <title>The environmental microbiomes in feedlot watering bowls are a reservoir of florfenicol resistance for bovine respiratory disease pathogens.</title>
        <authorList>
            <person name="Kos D.W."/>
            <person name="Ruzzini A.C."/>
            <person name="Schreiner B."/>
            <person name="Jelinski M.D."/>
        </authorList>
    </citation>
    <scope>NUCLEOTIDE SEQUENCE</scope>
    <source>
        <strain evidence="2">WB3</strain>
    </source>
</reference>
<evidence type="ECO:0000256" key="1">
    <source>
        <dbReference type="SAM" id="SignalP"/>
    </source>
</evidence>
<protein>
    <recommendedName>
        <fullName evidence="4">Type 1 fimbrial protein</fullName>
    </recommendedName>
</protein>
<dbReference type="Proteomes" id="UP001241935">
    <property type="component" value="Unassembled WGS sequence"/>
</dbReference>
<dbReference type="RefSeq" id="WP_284066672.1">
    <property type="nucleotide sequence ID" value="NZ_JASKNE010000001.1"/>
</dbReference>
<name>A0AAW6UNQ8_9GAMM</name>
<keyword evidence="1" id="KW-0732">Signal</keyword>
<feature type="signal peptide" evidence="1">
    <location>
        <begin position="1"/>
        <end position="20"/>
    </location>
</feature>
<comment type="caution">
    <text evidence="2">The sequence shown here is derived from an EMBL/GenBank/DDBJ whole genome shotgun (WGS) entry which is preliminary data.</text>
</comment>
<sequence length="107" mass="12258">MYKKLILSFIFTLSSLSIFAQNESNLHFTGEIYENTCDITSLSNDAKCEMLNKAQSINEMIINDKTISPENIKTHIKNFEEIHSTFYAANLKSIKNIQATNLEISYK</sequence>